<keyword evidence="2" id="KW-1185">Reference proteome</keyword>
<reference evidence="1 2" key="1">
    <citation type="submission" date="2024-10" db="EMBL/GenBank/DDBJ databases">
        <title>The Natural Products Discovery Center: Release of the First 8490 Sequenced Strains for Exploring Actinobacteria Biosynthetic Diversity.</title>
        <authorList>
            <person name="Kalkreuter E."/>
            <person name="Kautsar S.A."/>
            <person name="Yang D."/>
            <person name="Bader C.D."/>
            <person name="Teijaro C.N."/>
            <person name="Fluegel L."/>
            <person name="Davis C.M."/>
            <person name="Simpson J.R."/>
            <person name="Lauterbach L."/>
            <person name="Steele A.D."/>
            <person name="Gui C."/>
            <person name="Meng S."/>
            <person name="Li G."/>
            <person name="Viehrig K."/>
            <person name="Ye F."/>
            <person name="Su P."/>
            <person name="Kiefer A.F."/>
            <person name="Nichols A."/>
            <person name="Cepeda A.J."/>
            <person name="Yan W."/>
            <person name="Fan B."/>
            <person name="Jiang Y."/>
            <person name="Adhikari A."/>
            <person name="Zheng C.-J."/>
            <person name="Schuster L."/>
            <person name="Cowan T.M."/>
            <person name="Smanski M.J."/>
            <person name="Chevrette M.G."/>
            <person name="De Carvalho L.P.S."/>
            <person name="Shen B."/>
        </authorList>
    </citation>
    <scope>NUCLEOTIDE SEQUENCE [LARGE SCALE GENOMIC DNA]</scope>
    <source>
        <strain evidence="1 2">NPDC002593</strain>
    </source>
</reference>
<organism evidence="1 2">
    <name type="scientific">Nocardia jiangxiensis</name>
    <dbReference type="NCBI Taxonomy" id="282685"/>
    <lineage>
        <taxon>Bacteria</taxon>
        <taxon>Bacillati</taxon>
        <taxon>Actinomycetota</taxon>
        <taxon>Actinomycetes</taxon>
        <taxon>Mycobacteriales</taxon>
        <taxon>Nocardiaceae</taxon>
        <taxon>Nocardia</taxon>
    </lineage>
</organism>
<dbReference type="Proteomes" id="UP001601992">
    <property type="component" value="Unassembled WGS sequence"/>
</dbReference>
<evidence type="ECO:0000313" key="1">
    <source>
        <dbReference type="EMBL" id="MFF3570144.1"/>
    </source>
</evidence>
<comment type="caution">
    <text evidence="1">The sequence shown here is derived from an EMBL/GenBank/DDBJ whole genome shotgun (WGS) entry which is preliminary data.</text>
</comment>
<evidence type="ECO:0000313" key="2">
    <source>
        <dbReference type="Proteomes" id="UP001601992"/>
    </source>
</evidence>
<sequence length="109" mass="11992">MTRLKFLGKGGSDKSGCPTLYATDHDTYVVQAWKTDRTGTVEVPHLLLGFVLPDTFIGAELIDSGRGTFFVSGNPVTDSETLEQMTFEPNETAVEVAKSRRTYYGISPR</sequence>
<gene>
    <name evidence="1" type="ORF">ACFYXQ_20415</name>
</gene>
<dbReference type="EMBL" id="JBIAQY010000006">
    <property type="protein sequence ID" value="MFF3570144.1"/>
    <property type="molecule type" value="Genomic_DNA"/>
</dbReference>
<proteinExistence type="predicted"/>
<name>A0ABW6S1L2_9NOCA</name>
<accession>A0ABW6S1L2</accession>
<protein>
    <submittedName>
        <fullName evidence="1">Uncharacterized protein</fullName>
    </submittedName>
</protein>
<dbReference type="RefSeq" id="WP_040820009.1">
    <property type="nucleotide sequence ID" value="NZ_JBIAQY010000006.1"/>
</dbReference>